<name>Q0RQW6_FRAAA</name>
<protein>
    <submittedName>
        <fullName evidence="1">Uncharacterized protein</fullName>
    </submittedName>
</protein>
<organism evidence="1 2">
    <name type="scientific">Frankia alni (strain DSM 45986 / CECT 9034 / ACN14a)</name>
    <dbReference type="NCBI Taxonomy" id="326424"/>
    <lineage>
        <taxon>Bacteria</taxon>
        <taxon>Bacillati</taxon>
        <taxon>Actinomycetota</taxon>
        <taxon>Actinomycetes</taxon>
        <taxon>Frankiales</taxon>
        <taxon>Frankiaceae</taxon>
        <taxon>Frankia</taxon>
    </lineage>
</organism>
<evidence type="ECO:0000313" key="2">
    <source>
        <dbReference type="Proteomes" id="UP000000657"/>
    </source>
</evidence>
<gene>
    <name evidence="1" type="ordered locus">FRAAL1398</name>
</gene>
<dbReference type="HOGENOM" id="CLU_1319728_0_0_11"/>
<proteinExistence type="predicted"/>
<sequence>MVPGIVPVTAVIGRTADTAVVLAGLAACADGVAVSVDVVLRRGNPGAAKLSPNRGWLHGAPVRVPLRVRFADGTEATGPDTPVALPPGFGPAAIGPPPAATLSFGGSSSVPGRTRLRYWLRPLPPAGPVTFTTSLAARDLAESTLTVDGALIRSAVKRAIELWPADPAVDADPGQA</sequence>
<dbReference type="EMBL" id="CT573213">
    <property type="protein sequence ID" value="CAJ60057.1"/>
    <property type="molecule type" value="Genomic_DNA"/>
</dbReference>
<dbReference type="AlphaFoldDB" id="Q0RQW6"/>
<dbReference type="KEGG" id="fal:FRAAL1398"/>
<dbReference type="STRING" id="326424.FRAAL1398"/>
<dbReference type="Proteomes" id="UP000000657">
    <property type="component" value="Chromosome"/>
</dbReference>
<keyword evidence="2" id="KW-1185">Reference proteome</keyword>
<accession>Q0RQW6</accession>
<reference evidence="1 2" key="1">
    <citation type="journal article" date="2007" name="Genome Res.">
        <title>Genome characteristics of facultatively symbiotic Frankia sp. strains reflect host range and host plant biogeography.</title>
        <authorList>
            <person name="Normand P."/>
            <person name="Lapierre P."/>
            <person name="Tisa L.S."/>
            <person name="Gogarten J.P."/>
            <person name="Alloisio N."/>
            <person name="Bagnarol E."/>
            <person name="Bassi C.A."/>
            <person name="Berry A.M."/>
            <person name="Bickhart D.M."/>
            <person name="Choisne N."/>
            <person name="Couloux A."/>
            <person name="Cournoyer B."/>
            <person name="Cruveiller S."/>
            <person name="Daubin V."/>
            <person name="Demange N."/>
            <person name="Francino M.P."/>
            <person name="Goltsman E."/>
            <person name="Huang Y."/>
            <person name="Kopp O.R."/>
            <person name="Labarre L."/>
            <person name="Lapidus A."/>
            <person name="Lavire C."/>
            <person name="Marechal J."/>
            <person name="Martinez M."/>
            <person name="Mastronunzio J.E."/>
            <person name="Mullin B.C."/>
            <person name="Niemann J."/>
            <person name="Pujic P."/>
            <person name="Rawnsley T."/>
            <person name="Rouy Z."/>
            <person name="Schenowitz C."/>
            <person name="Sellstedt A."/>
            <person name="Tavares F."/>
            <person name="Tomkins J.P."/>
            <person name="Vallenet D."/>
            <person name="Valverde C."/>
            <person name="Wall L.G."/>
            <person name="Wang Y."/>
            <person name="Medigue C."/>
            <person name="Benson D.R."/>
        </authorList>
    </citation>
    <scope>NUCLEOTIDE SEQUENCE [LARGE SCALE GENOMIC DNA]</scope>
    <source>
        <strain evidence="2">DSM 45986 / CECT 9034 / ACN14a</strain>
    </source>
</reference>
<dbReference type="eggNOG" id="ENOG50330KC">
    <property type="taxonomic scope" value="Bacteria"/>
</dbReference>
<evidence type="ECO:0000313" key="1">
    <source>
        <dbReference type="EMBL" id="CAJ60057.1"/>
    </source>
</evidence>